<reference evidence="14 15" key="1">
    <citation type="submission" date="2010-12" db="EMBL/GenBank/DDBJ databases">
        <title>Complete sequence of Desulfurispirillum indicum S5.</title>
        <authorList>
            <consortium name="US DOE Joint Genome Institute"/>
            <person name="Lucas S."/>
            <person name="Copeland A."/>
            <person name="Lapidus A."/>
            <person name="Cheng J.-F."/>
            <person name="Goodwin L."/>
            <person name="Pitluck S."/>
            <person name="Chertkov O."/>
            <person name="Held B."/>
            <person name="Detter J.C."/>
            <person name="Han C."/>
            <person name="Tapia R."/>
            <person name="Land M."/>
            <person name="Hauser L."/>
            <person name="Kyrpides N."/>
            <person name="Ivanova N."/>
            <person name="Mikhailova N."/>
            <person name="Haggblom M."/>
            <person name="Rauschenbach I."/>
            <person name="Bini E."/>
            <person name="Woyke T."/>
        </authorList>
    </citation>
    <scope>NUCLEOTIDE SEQUENCE [LARGE SCALE GENOMIC DNA]</scope>
    <source>
        <strain evidence="15">ATCC BAA-1389 / DSM 22839 / S5</strain>
    </source>
</reference>
<evidence type="ECO:0000313" key="15">
    <source>
        <dbReference type="Proteomes" id="UP000002572"/>
    </source>
</evidence>
<proteinExistence type="inferred from homology"/>
<keyword evidence="14" id="KW-0966">Cell projection</keyword>
<dbReference type="GO" id="GO:0044781">
    <property type="term" value="P:bacterial-type flagellum organization"/>
    <property type="evidence" value="ECO:0007669"/>
    <property type="project" value="UniProtKB-UniRule"/>
</dbReference>
<dbReference type="Pfam" id="PF00813">
    <property type="entry name" value="FliP"/>
    <property type="match status" value="1"/>
</dbReference>
<feature type="chain" id="PRO_5003211492" description="Flagellar biosynthetic protein FliP" evidence="13">
    <location>
        <begin position="24"/>
        <end position="253"/>
    </location>
</feature>
<keyword evidence="5 12" id="KW-0812">Transmembrane</keyword>
<dbReference type="HOGENOM" id="CLU_042028_0_1_0"/>
<accession>E6W669</accession>
<dbReference type="PRINTS" id="PR01302">
    <property type="entry name" value="TYPE3IMPPROT"/>
</dbReference>
<evidence type="ECO:0000256" key="1">
    <source>
        <dbReference type="ARBA" id="ARBA00006257"/>
    </source>
</evidence>
<keyword evidence="7 12" id="KW-0653">Protein transport</keyword>
<feature type="transmembrane region" description="Helical" evidence="12">
    <location>
        <begin position="47"/>
        <end position="75"/>
    </location>
</feature>
<evidence type="ECO:0000313" key="14">
    <source>
        <dbReference type="EMBL" id="ADU66105.1"/>
    </source>
</evidence>
<feature type="transmembrane region" description="Helical" evidence="12">
    <location>
        <begin position="194"/>
        <end position="218"/>
    </location>
</feature>
<dbReference type="PANTHER" id="PTHR30587:SF0">
    <property type="entry name" value="FLAGELLAR BIOSYNTHETIC PROTEIN FLIP"/>
    <property type="match status" value="1"/>
</dbReference>
<evidence type="ECO:0000256" key="5">
    <source>
        <dbReference type="ARBA" id="ARBA00022692"/>
    </source>
</evidence>
<organism evidence="14 15">
    <name type="scientific">Desulfurispirillum indicum (strain ATCC BAA-1389 / DSM 22839 / S5)</name>
    <dbReference type="NCBI Taxonomy" id="653733"/>
    <lineage>
        <taxon>Bacteria</taxon>
        <taxon>Pseudomonadati</taxon>
        <taxon>Chrysiogenota</taxon>
        <taxon>Chrysiogenia</taxon>
        <taxon>Chrysiogenales</taxon>
        <taxon>Chrysiogenaceae</taxon>
        <taxon>Desulfurispirillum</taxon>
    </lineage>
</organism>
<keyword evidence="11 12" id="KW-1006">Bacterial flagellum protein export</keyword>
<dbReference type="GO" id="GO:0005886">
    <property type="term" value="C:plasma membrane"/>
    <property type="evidence" value="ECO:0007669"/>
    <property type="project" value="UniProtKB-SubCell"/>
</dbReference>
<dbReference type="Proteomes" id="UP000002572">
    <property type="component" value="Chromosome"/>
</dbReference>
<feature type="signal peptide" evidence="13">
    <location>
        <begin position="1"/>
        <end position="23"/>
    </location>
</feature>
<dbReference type="NCBIfam" id="NF009438">
    <property type="entry name" value="PRK12797.1"/>
    <property type="match status" value="1"/>
</dbReference>
<keyword evidence="15" id="KW-1185">Reference proteome</keyword>
<protein>
    <recommendedName>
        <fullName evidence="2 12">Flagellar biosynthetic protein FliP</fullName>
    </recommendedName>
</protein>
<evidence type="ECO:0000256" key="9">
    <source>
        <dbReference type="ARBA" id="ARBA00023136"/>
    </source>
</evidence>
<dbReference type="PRINTS" id="PR00951">
    <property type="entry name" value="FLGBIOSNFLIP"/>
</dbReference>
<keyword evidence="14" id="KW-0969">Cilium</keyword>
<comment type="caution">
    <text evidence="12">Lacks conserved residue(s) required for the propagation of feature annotation.</text>
</comment>
<sequence>MMKKILKGLALLGLLGLAQGVFAQEQIPLPVITFGVESSSDPSNVAVTLQILFLLTILTLAPSILVLMTSFVRILIVLSFLRQAMGTMQSPPNQVLVSLALFLTFYIMMPTFQQINDVALQPYLNQEIGTQEALDNAARPLSEFMLKHTREKDLALFVHFSGDERPATKEDVSFFTLVPAFVISELKTAFQMGFMIFIPFLIIDMVVASTLMSMGMMMLPPAMISMPFKVILFVLVDGWNLVMSSLLRSFVER</sequence>
<dbReference type="InterPro" id="IPR005837">
    <property type="entry name" value="FliP"/>
</dbReference>
<comment type="similarity">
    <text evidence="1 12">Belongs to the FliP/MopC/SpaP family.</text>
</comment>
<evidence type="ECO:0000256" key="2">
    <source>
        <dbReference type="ARBA" id="ARBA00021714"/>
    </source>
</evidence>
<evidence type="ECO:0000256" key="6">
    <source>
        <dbReference type="ARBA" id="ARBA00022795"/>
    </source>
</evidence>
<keyword evidence="3 12" id="KW-0813">Transport</keyword>
<evidence type="ECO:0000256" key="10">
    <source>
        <dbReference type="ARBA" id="ARBA00023143"/>
    </source>
</evidence>
<evidence type="ECO:0000256" key="4">
    <source>
        <dbReference type="ARBA" id="ARBA00022475"/>
    </source>
</evidence>
<dbReference type="EMBL" id="CP002432">
    <property type="protein sequence ID" value="ADU66105.1"/>
    <property type="molecule type" value="Genomic_DNA"/>
</dbReference>
<keyword evidence="14" id="KW-0282">Flagellum</keyword>
<feature type="transmembrane region" description="Helical" evidence="12">
    <location>
        <begin position="230"/>
        <end position="251"/>
    </location>
</feature>
<dbReference type="PANTHER" id="PTHR30587">
    <property type="entry name" value="FLAGELLAR BIOSYNTHETIC PROTEIN FLIP"/>
    <property type="match status" value="1"/>
</dbReference>
<evidence type="ECO:0000256" key="11">
    <source>
        <dbReference type="ARBA" id="ARBA00023225"/>
    </source>
</evidence>
<comment type="subcellular location">
    <subcellularLocation>
        <location evidence="12">Cell membrane</location>
        <topology evidence="12">Multi-pass membrane protein</topology>
    </subcellularLocation>
    <subcellularLocation>
        <location evidence="12">Bacterial flagellum basal body</location>
    </subcellularLocation>
</comment>
<dbReference type="InParanoid" id="E6W669"/>
<evidence type="ECO:0000256" key="8">
    <source>
        <dbReference type="ARBA" id="ARBA00022989"/>
    </source>
</evidence>
<dbReference type="FunCoup" id="E6W669">
    <property type="interactions" value="93"/>
</dbReference>
<dbReference type="eggNOG" id="COG1338">
    <property type="taxonomic scope" value="Bacteria"/>
</dbReference>
<keyword evidence="10" id="KW-0975">Bacterial flagellum</keyword>
<dbReference type="STRING" id="653733.Selin_1370"/>
<evidence type="ECO:0000256" key="13">
    <source>
        <dbReference type="SAM" id="SignalP"/>
    </source>
</evidence>
<dbReference type="InterPro" id="IPR005838">
    <property type="entry name" value="T3SS_IM_P"/>
</dbReference>
<keyword evidence="13" id="KW-0732">Signal</keyword>
<keyword evidence="4 12" id="KW-1003">Cell membrane</keyword>
<dbReference type="NCBIfam" id="TIGR01103">
    <property type="entry name" value="fliP"/>
    <property type="match status" value="1"/>
</dbReference>
<evidence type="ECO:0000256" key="3">
    <source>
        <dbReference type="ARBA" id="ARBA00022448"/>
    </source>
</evidence>
<dbReference type="KEGG" id="din:Selin_1370"/>
<evidence type="ECO:0000256" key="7">
    <source>
        <dbReference type="ARBA" id="ARBA00022927"/>
    </source>
</evidence>
<dbReference type="GO" id="GO:0009306">
    <property type="term" value="P:protein secretion"/>
    <property type="evidence" value="ECO:0007669"/>
    <property type="project" value="UniProtKB-UniRule"/>
</dbReference>
<gene>
    <name evidence="12" type="primary">fliP</name>
    <name evidence="14" type="ordered locus">Selin_1370</name>
</gene>
<evidence type="ECO:0000256" key="12">
    <source>
        <dbReference type="RuleBase" id="RU362069"/>
    </source>
</evidence>
<dbReference type="PROSITE" id="PS01060">
    <property type="entry name" value="FLIP_1"/>
    <property type="match status" value="1"/>
</dbReference>
<name>E6W669_DESIS</name>
<dbReference type="AlphaFoldDB" id="E6W669"/>
<keyword evidence="9 12" id="KW-0472">Membrane</keyword>
<keyword evidence="8 12" id="KW-1133">Transmembrane helix</keyword>
<comment type="function">
    <text evidence="12">Plays a role in the flagellum-specific transport system.</text>
</comment>
<dbReference type="PROSITE" id="PS01061">
    <property type="entry name" value="FLIP_2"/>
    <property type="match status" value="1"/>
</dbReference>
<keyword evidence="6 12" id="KW-1005">Bacterial flagellum biogenesis</keyword>
<dbReference type="GO" id="GO:0009425">
    <property type="term" value="C:bacterial-type flagellum basal body"/>
    <property type="evidence" value="ECO:0007669"/>
    <property type="project" value="UniProtKB-SubCell"/>
</dbReference>